<feature type="compositionally biased region" description="Low complexity" evidence="1">
    <location>
        <begin position="125"/>
        <end position="137"/>
    </location>
</feature>
<dbReference type="Proteomes" id="UP000679071">
    <property type="component" value="Segment"/>
</dbReference>
<organism evidence="2 3">
    <name type="scientific">Mauternbach virus</name>
    <dbReference type="NCBI Taxonomy" id="2486603"/>
    <lineage>
        <taxon>Viruses</taxon>
        <taxon>Viruses incertae sedis</taxon>
        <taxon>Naldaviricetes</taxon>
        <taxon>Lefavirales</taxon>
        <taxon>Nudiviridae</taxon>
        <taxon>Alphanudivirus</taxon>
        <taxon>Alphanudivirus quartudromelanogasteris</taxon>
    </lineage>
</organism>
<evidence type="ECO:0000313" key="2">
    <source>
        <dbReference type="EMBL" id="AYP97925.1"/>
    </source>
</evidence>
<proteinExistence type="predicted"/>
<name>A0A3G3E7K9_9VIRU</name>
<evidence type="ECO:0000313" key="3">
    <source>
        <dbReference type="Proteomes" id="UP000679071"/>
    </source>
</evidence>
<reference evidence="3" key="1">
    <citation type="submission" date="2018-02" db="EMBL/GenBank/DDBJ databases">
        <title>A New Nudivirus from Drosophila melanogaster.</title>
        <authorList>
            <consortium name="DrosEU"/>
            <person name="Obbard D.J."/>
            <person name="Staubach F."/>
            <person name="Betancourt A."/>
        </authorList>
    </citation>
    <scope>NUCLEOTIDE SEQUENCE [LARGE SCALE GENOMIC DNA]</scope>
</reference>
<dbReference type="KEGG" id="vg:80535633"/>
<evidence type="ECO:0000256" key="1">
    <source>
        <dbReference type="SAM" id="MobiDB-lite"/>
    </source>
</evidence>
<feature type="compositionally biased region" description="Acidic residues" evidence="1">
    <location>
        <begin position="138"/>
        <end position="150"/>
    </location>
</feature>
<feature type="compositionally biased region" description="Low complexity" evidence="1">
    <location>
        <begin position="152"/>
        <end position="167"/>
    </location>
</feature>
<sequence>MSIECNADSSSDLEIELSLKRSNIFTKQPLLWGSKILEKNNTYDMIVDDQKNKIVQLKALGIKSNLISKKINITRMNKSRKRRHTKDNRLLLQQNYDDDGDDEVSIVTDYCRKNDVTERVLQKQNENNNNEINSNYYSDDDSDDNDDDDNNNSRNNTFKNDNNYNKYHYNDNDDEDDNVISVKNANIKRRKLKITPSLVSTTTMSTATVTSLKPMTNRRISAKKSKSSTNVKTVNDVMYTQYTSQFKNNPSMFKALMLQSPDSMIQTACQNINNRYNLEILEWSELVLIQLCALQKKVEVDILSQWPAVKLFVENNQWTIELTQNIKRFIGHGLTLINLLEINHNFKVSVHKMDGFDMFTHQPRIKYEYLLKYRITPDIIHRPYENSLPMKFKKLSIPNVL</sequence>
<protein>
    <submittedName>
        <fullName evidence="2">DiNV CH01M ORF37-like protein</fullName>
    </submittedName>
</protein>
<dbReference type="RefSeq" id="YP_010797655.1">
    <property type="nucleotide sequence ID" value="NC_076232.1"/>
</dbReference>
<feature type="region of interest" description="Disordered" evidence="1">
    <location>
        <begin position="121"/>
        <end position="174"/>
    </location>
</feature>
<accession>A0A3G3E7K9</accession>
<dbReference type="EMBL" id="MG969167">
    <property type="protein sequence ID" value="AYP97925.1"/>
    <property type="molecule type" value="Genomic_DNA"/>
</dbReference>
<keyword evidence="3" id="KW-1185">Reference proteome</keyword>
<dbReference type="GeneID" id="80535633"/>